<organism evidence="5 6">
    <name type="scientific">Diaphorina citri</name>
    <name type="common">Asian citrus psyllid</name>
    <dbReference type="NCBI Taxonomy" id="121845"/>
    <lineage>
        <taxon>Eukaryota</taxon>
        <taxon>Metazoa</taxon>
        <taxon>Ecdysozoa</taxon>
        <taxon>Arthropoda</taxon>
        <taxon>Hexapoda</taxon>
        <taxon>Insecta</taxon>
        <taxon>Pterygota</taxon>
        <taxon>Neoptera</taxon>
        <taxon>Paraneoptera</taxon>
        <taxon>Hemiptera</taxon>
        <taxon>Sternorrhyncha</taxon>
        <taxon>Psylloidea</taxon>
        <taxon>Psyllidae</taxon>
        <taxon>Diaphorininae</taxon>
        <taxon>Diaphorina</taxon>
    </lineage>
</organism>
<dbReference type="OrthoDB" id="1378at2759"/>
<keyword evidence="3" id="KW-0963">Cytoplasm</keyword>
<proteinExistence type="inferred from homology"/>
<dbReference type="InterPro" id="IPR000555">
    <property type="entry name" value="JAMM/MPN+_dom"/>
</dbReference>
<dbReference type="Gene3D" id="3.40.140.10">
    <property type="entry name" value="Cytidine Deaminase, domain 2"/>
    <property type="match status" value="1"/>
</dbReference>
<dbReference type="GO" id="GO:0008180">
    <property type="term" value="C:COP9 signalosome"/>
    <property type="evidence" value="ECO:0007669"/>
    <property type="project" value="UniProtKB-UniRule"/>
</dbReference>
<dbReference type="STRING" id="121845.A0A1S3CWC9"/>
<evidence type="ECO:0000259" key="4">
    <source>
        <dbReference type="PROSITE" id="PS50249"/>
    </source>
</evidence>
<evidence type="ECO:0000313" key="5">
    <source>
        <dbReference type="Proteomes" id="UP000079169"/>
    </source>
</evidence>
<dbReference type="Pfam" id="PF13012">
    <property type="entry name" value="MitMem_reg"/>
    <property type="match status" value="1"/>
</dbReference>
<dbReference type="OMA" id="STRESQC"/>
<dbReference type="AlphaFoldDB" id="A0A1S3CWC9"/>
<feature type="domain" description="MPN" evidence="4">
    <location>
        <begin position="39"/>
        <end position="172"/>
    </location>
</feature>
<dbReference type="PaxDb" id="121845-A0A1S3CWC9"/>
<dbReference type="CTD" id="42661"/>
<comment type="similarity">
    <text evidence="1 3">Belongs to the peptidase M67A family. CSN6 subfamily.</text>
</comment>
<dbReference type="GeneID" id="103506573"/>
<dbReference type="GO" id="GO:0005737">
    <property type="term" value="C:cytoplasm"/>
    <property type="evidence" value="ECO:0007669"/>
    <property type="project" value="UniProtKB-SubCell"/>
</dbReference>
<reference evidence="6" key="1">
    <citation type="submission" date="2025-08" db="UniProtKB">
        <authorList>
            <consortium name="RefSeq"/>
        </authorList>
    </citation>
    <scope>IDENTIFICATION</scope>
</reference>
<dbReference type="CDD" id="cd08063">
    <property type="entry name" value="MPN_CSN6"/>
    <property type="match status" value="1"/>
</dbReference>
<accession>A0A1S3CWC9</accession>
<evidence type="ECO:0000256" key="3">
    <source>
        <dbReference type="RuleBase" id="RU367006"/>
    </source>
</evidence>
<dbReference type="Proteomes" id="UP000079169">
    <property type="component" value="Unplaced"/>
</dbReference>
<evidence type="ECO:0000313" key="6">
    <source>
        <dbReference type="RefSeq" id="XP_017298427.1"/>
    </source>
</evidence>
<keyword evidence="5" id="KW-1185">Reference proteome</keyword>
<dbReference type="KEGG" id="dci:103506573"/>
<dbReference type="FunFam" id="3.40.140.10:FF:000075">
    <property type="entry name" value="COP9 signalosome complex subunit 6"/>
    <property type="match status" value="1"/>
</dbReference>
<dbReference type="GO" id="GO:0008237">
    <property type="term" value="F:metallopeptidase activity"/>
    <property type="evidence" value="ECO:0007669"/>
    <property type="project" value="InterPro"/>
</dbReference>
<dbReference type="InterPro" id="IPR033859">
    <property type="entry name" value="MPN_CSN6"/>
</dbReference>
<evidence type="ECO:0000256" key="1">
    <source>
        <dbReference type="ARBA" id="ARBA00010893"/>
    </source>
</evidence>
<sequence length="326" mass="36816">MSTNTAAAPTATSSEVMDVDDTPAGKSVMAKGVTGSIHVSLHPLVIMNISEHYTRRRAQEGKPVQVIGALIGIQVGRKLEIKNSFELVYNIIEDEMIINRDYYTLKEEQFKQVFCDLDFLGWYTTGDTVNELDIKVHKQICEINESPIFLKLNPHPIHSNLPVSVYESIIDLVGGEATMLFIELPYTIITEEAERMGVDHVARMSNNDSGESSLVAEHLTAQYNAIKMLHVRIKILLDYLKEVESGTLPVNHDILRELNALRHRLPVLDNPAFKTDFYTQCNDVALITYLGTITKGCNDLNQFVNKFNVLFDKQMLGRKLRGILYF</sequence>
<dbReference type="InterPro" id="IPR037518">
    <property type="entry name" value="MPN"/>
</dbReference>
<dbReference type="PANTHER" id="PTHR10540">
    <property type="entry name" value="EUKARYOTIC TRANSLATION INITIATION FACTOR 3 SUBUNIT F-RELATED"/>
    <property type="match status" value="1"/>
</dbReference>
<keyword evidence="3" id="KW-0736">Signalosome</keyword>
<keyword evidence="3" id="KW-0539">Nucleus</keyword>
<dbReference type="PROSITE" id="PS50249">
    <property type="entry name" value="MPN"/>
    <property type="match status" value="1"/>
</dbReference>
<dbReference type="PANTHER" id="PTHR10540:SF8">
    <property type="entry name" value="COP9 SIGNALOSOME COMPLEX SUBUNIT 6"/>
    <property type="match status" value="1"/>
</dbReference>
<dbReference type="RefSeq" id="XP_017298427.1">
    <property type="nucleotide sequence ID" value="XM_017442938.2"/>
</dbReference>
<dbReference type="InterPro" id="IPR024969">
    <property type="entry name" value="EIF3F/CSN6-like_C"/>
</dbReference>
<gene>
    <name evidence="6" type="primary">LOC103506573</name>
</gene>
<dbReference type="Pfam" id="PF01398">
    <property type="entry name" value="JAB"/>
    <property type="match status" value="1"/>
</dbReference>
<comment type="subcellular location">
    <subcellularLocation>
        <location evidence="3">Cytoplasm</location>
    </subcellularLocation>
    <subcellularLocation>
        <location evidence="3">Nucleus</location>
    </subcellularLocation>
</comment>
<comment type="function">
    <text evidence="3">Component of the COP9 signalosome complex (CSN), a complex involved in various cellular and developmental processes.</text>
</comment>
<name>A0A1S3CWC9_DIACI</name>
<protein>
    <recommendedName>
        <fullName evidence="2 3">COP9 signalosome complex subunit 6</fullName>
    </recommendedName>
</protein>
<evidence type="ECO:0000256" key="2">
    <source>
        <dbReference type="ARBA" id="ARBA00014871"/>
    </source>
</evidence>
<dbReference type="GO" id="GO:0000338">
    <property type="term" value="P:protein deneddylation"/>
    <property type="evidence" value="ECO:0007669"/>
    <property type="project" value="InterPro"/>
</dbReference>
<dbReference type="SMART" id="SM00232">
    <property type="entry name" value="JAB_MPN"/>
    <property type="match status" value="1"/>
</dbReference>